<dbReference type="PANTHER" id="PTHR21248:SF22">
    <property type="entry name" value="PHOSPHOLIPASE D"/>
    <property type="match status" value="1"/>
</dbReference>
<evidence type="ECO:0000256" key="11">
    <source>
        <dbReference type="ARBA" id="ARBA00023264"/>
    </source>
</evidence>
<dbReference type="NCBIfam" id="TIGR04265">
    <property type="entry name" value="bac_cardiolipin"/>
    <property type="match status" value="1"/>
</dbReference>
<keyword evidence="6" id="KW-0677">Repeat</keyword>
<dbReference type="EC" id="2.7.8.-" evidence="12"/>
<evidence type="ECO:0000256" key="8">
    <source>
        <dbReference type="ARBA" id="ARBA00023098"/>
    </source>
</evidence>
<keyword evidence="3" id="KW-0444">Lipid biosynthesis</keyword>
<evidence type="ECO:0000256" key="5">
    <source>
        <dbReference type="ARBA" id="ARBA00022692"/>
    </source>
</evidence>
<dbReference type="GO" id="GO:0008808">
    <property type="term" value="F:cardiolipin synthase activity"/>
    <property type="evidence" value="ECO:0007669"/>
    <property type="project" value="UniProtKB-UniRule"/>
</dbReference>
<evidence type="ECO:0000313" key="15">
    <source>
        <dbReference type="EMBL" id="PNC17310.1"/>
    </source>
</evidence>
<dbReference type="CDD" id="cd09161">
    <property type="entry name" value="PLDc_PaCLS_like_2"/>
    <property type="match status" value="1"/>
</dbReference>
<evidence type="ECO:0000256" key="4">
    <source>
        <dbReference type="ARBA" id="ARBA00022679"/>
    </source>
</evidence>
<evidence type="ECO:0000256" key="13">
    <source>
        <dbReference type="SAM" id="Phobius"/>
    </source>
</evidence>
<evidence type="ECO:0000256" key="7">
    <source>
        <dbReference type="ARBA" id="ARBA00022989"/>
    </source>
</evidence>
<protein>
    <recommendedName>
        <fullName evidence="12">Cardiolipin synthase</fullName>
        <ecNumber evidence="12">2.7.8.-</ecNumber>
    </recommendedName>
</protein>
<keyword evidence="5 13" id="KW-0812">Transmembrane</keyword>
<evidence type="ECO:0000256" key="10">
    <source>
        <dbReference type="ARBA" id="ARBA00023209"/>
    </source>
</evidence>
<dbReference type="SMART" id="SM00155">
    <property type="entry name" value="PLDc"/>
    <property type="match status" value="2"/>
</dbReference>
<keyword evidence="4" id="KW-0808">Transferase</keyword>
<dbReference type="InterPro" id="IPR022924">
    <property type="entry name" value="Cardiolipin_synthase"/>
</dbReference>
<feature type="transmembrane region" description="Helical" evidence="13">
    <location>
        <begin position="40"/>
        <end position="62"/>
    </location>
</feature>
<comment type="subcellular location">
    <subcellularLocation>
        <location evidence="1">Cell membrane</location>
        <topology evidence="1">Multi-pass membrane protein</topology>
    </subcellularLocation>
</comment>
<dbReference type="EMBL" id="PJKA01000013">
    <property type="protein sequence ID" value="PNC17310.1"/>
    <property type="molecule type" value="Genomic_DNA"/>
</dbReference>
<keyword evidence="11" id="KW-1208">Phospholipid metabolism</keyword>
<evidence type="ECO:0000259" key="14">
    <source>
        <dbReference type="PROSITE" id="PS50035"/>
    </source>
</evidence>
<dbReference type="CDD" id="cd09155">
    <property type="entry name" value="PLDc_PaCLS_like_1"/>
    <property type="match status" value="1"/>
</dbReference>
<dbReference type="Pfam" id="PF13396">
    <property type="entry name" value="PLDc_N"/>
    <property type="match status" value="1"/>
</dbReference>
<dbReference type="GO" id="GO:0032049">
    <property type="term" value="P:cardiolipin biosynthetic process"/>
    <property type="evidence" value="ECO:0007669"/>
    <property type="project" value="UniProtKB-UniRule"/>
</dbReference>
<dbReference type="InterPro" id="IPR027379">
    <property type="entry name" value="CLS_N"/>
</dbReference>
<name>A0A2N8HBS4_9BACT</name>
<dbReference type="GO" id="GO:0005886">
    <property type="term" value="C:plasma membrane"/>
    <property type="evidence" value="ECO:0007669"/>
    <property type="project" value="UniProtKB-SubCell"/>
</dbReference>
<dbReference type="AlphaFoldDB" id="A0A2N8HBS4"/>
<organism evidence="15 16">
    <name type="scientific">Akkermansia muciniphila</name>
    <dbReference type="NCBI Taxonomy" id="239935"/>
    <lineage>
        <taxon>Bacteria</taxon>
        <taxon>Pseudomonadati</taxon>
        <taxon>Verrucomicrobiota</taxon>
        <taxon>Verrucomicrobiia</taxon>
        <taxon>Verrucomicrobiales</taxon>
        <taxon>Akkermansiaceae</taxon>
        <taxon>Akkermansia</taxon>
    </lineage>
</organism>
<evidence type="ECO:0000313" key="16">
    <source>
        <dbReference type="Proteomes" id="UP000236000"/>
    </source>
</evidence>
<dbReference type="InterPro" id="IPR001736">
    <property type="entry name" value="PLipase_D/transphosphatidylase"/>
</dbReference>
<accession>A0A2N8HBS4</accession>
<reference evidence="15 16" key="1">
    <citation type="journal article" date="2017" name="BMC Genomics">
        <title>Genome sequencing of 39 Akkermansia muciniphila isolates reveals its population structure, genomic and functional diverisity, and global distribution in mammalian gut microbiotas.</title>
        <authorList>
            <person name="Guo X."/>
            <person name="Li S."/>
            <person name="Zhang J."/>
            <person name="Wu F."/>
            <person name="Li X."/>
            <person name="Wu D."/>
            <person name="Zhang M."/>
            <person name="Ou Z."/>
            <person name="Jie Z."/>
            <person name="Yan Q."/>
            <person name="Li P."/>
            <person name="Yi J."/>
            <person name="Peng Y."/>
        </authorList>
    </citation>
    <scope>NUCLEOTIDE SEQUENCE [LARGE SCALE GENOMIC DNA]</scope>
    <source>
        <strain evidence="15 16">GP24</strain>
    </source>
</reference>
<evidence type="ECO:0000256" key="6">
    <source>
        <dbReference type="ARBA" id="ARBA00022737"/>
    </source>
</evidence>
<dbReference type="SUPFAM" id="SSF56024">
    <property type="entry name" value="Phospholipase D/nuclease"/>
    <property type="match status" value="2"/>
</dbReference>
<evidence type="ECO:0000256" key="9">
    <source>
        <dbReference type="ARBA" id="ARBA00023136"/>
    </source>
</evidence>
<evidence type="ECO:0000256" key="12">
    <source>
        <dbReference type="NCBIfam" id="TIGR04265"/>
    </source>
</evidence>
<evidence type="ECO:0000256" key="1">
    <source>
        <dbReference type="ARBA" id="ARBA00004651"/>
    </source>
</evidence>
<feature type="transmembrane region" description="Helical" evidence="13">
    <location>
        <begin position="68"/>
        <end position="89"/>
    </location>
</feature>
<dbReference type="Gene3D" id="3.30.870.10">
    <property type="entry name" value="Endonuclease Chain A"/>
    <property type="match status" value="2"/>
</dbReference>
<dbReference type="InterPro" id="IPR025202">
    <property type="entry name" value="PLD-like_dom"/>
</dbReference>
<comment type="caution">
    <text evidence="15">The sequence shown here is derived from an EMBL/GenBank/DDBJ whole genome shotgun (WGS) entry which is preliminary data.</text>
</comment>
<proteinExistence type="predicted"/>
<keyword evidence="8" id="KW-0443">Lipid metabolism</keyword>
<gene>
    <name evidence="15" type="primary">cls</name>
    <name evidence="15" type="ORF">CXU22_11905</name>
</gene>
<keyword evidence="2" id="KW-1003">Cell membrane</keyword>
<evidence type="ECO:0000256" key="2">
    <source>
        <dbReference type="ARBA" id="ARBA00022475"/>
    </source>
</evidence>
<dbReference type="PANTHER" id="PTHR21248">
    <property type="entry name" value="CARDIOLIPIN SYNTHASE"/>
    <property type="match status" value="1"/>
</dbReference>
<dbReference type="OrthoDB" id="9762009at2"/>
<evidence type="ECO:0000256" key="3">
    <source>
        <dbReference type="ARBA" id="ARBA00022516"/>
    </source>
</evidence>
<keyword evidence="9 13" id="KW-0472">Membrane</keyword>
<dbReference type="PROSITE" id="PS50035">
    <property type="entry name" value="PLD"/>
    <property type="match status" value="2"/>
</dbReference>
<dbReference type="RefSeq" id="WP_102715740.1">
    <property type="nucleotide sequence ID" value="NZ_CABMLK010000003.1"/>
</dbReference>
<keyword evidence="10" id="KW-0594">Phospholipid biosynthesis</keyword>
<feature type="domain" description="PLD phosphodiesterase" evidence="14">
    <location>
        <begin position="251"/>
        <end position="278"/>
    </location>
</feature>
<dbReference type="Proteomes" id="UP000236000">
    <property type="component" value="Unassembled WGS sequence"/>
</dbReference>
<keyword evidence="7 13" id="KW-1133">Transmembrane helix</keyword>
<dbReference type="Pfam" id="PF13091">
    <property type="entry name" value="PLDc_2"/>
    <property type="match status" value="2"/>
</dbReference>
<sequence length="516" mass="58281">MRHFSTISSLKSQPFHRFPPFSPLRIFSGFRSMIIPEEPYLGFAALCHIAGAFCLIPALLHTRTPQGTIAWLISLLAFPYIAVPFYLILGRRRFSGYVETRRKQTDPESSWGELTDKITNCMTPYAVQAADAPGKIMHTLSDIVRLPVCRGNSCRLLIDADHAFPRIYDAIMNAEHYILIEFFIIKNDSVGQNLKDLLIERARAGIRIYMLYDEIGSHKLPPGYISALRKEGVNIEPFNGKRHFLSNILRLNFRNHRKLVVVDGATAFIGGMNIGREYLGKGSLGYWRDTFVQLEGPSVQQTQISFLEDWNWAMLKSGPSSLPCLCWEITPQREDETVLMLPSGPADVIPAWKTAIIALANRARERLWIATPYFVPDEGVMAALQAAALRNVDVRILRPERADHILVKLSSFTFLRDLDTYGIQVWAYQKGFLHQKVILMDDDIATVGTANLDNRSLALNFEITAVIHSPAVCAEVKEMLEKDFASSKKESLEDYNNKSLGFKMLCNLARLMAPVQ</sequence>
<feature type="domain" description="PLD phosphodiesterase" evidence="14">
    <location>
        <begin position="429"/>
        <end position="456"/>
    </location>
</feature>